<feature type="compositionally biased region" description="Basic and acidic residues" evidence="1">
    <location>
        <begin position="2082"/>
        <end position="2098"/>
    </location>
</feature>
<dbReference type="GO" id="GO:0016020">
    <property type="term" value="C:membrane"/>
    <property type="evidence" value="ECO:0007669"/>
    <property type="project" value="InterPro"/>
</dbReference>
<sequence>MADKTRTTSTPSRLVRARPRPLALEQRFVFDGAGAGDAVDATPGQPVAEPATEAGKASIEVEVARPAAAERQPATEQPGLFRVSGNHPTLDEAAATAAEQIRQFLAQASDAQLFELFNGGQTTPSEQWTTELARLRTSIADGTLEIGISLLDNAQIKGALAAYAPDGSGGAPVIFLNQDWLGVLDAQQVSRLLVEEYGHHLDHLLNQGADTAGDEGQRFAAKVSGIDTATPGFAGDNDHSTLQIDGESISVEFATLTFSNAYQVNVGTTPAGKESNSHDFVFTDLGQVIVNDAANSRFFSGNDVSATAVTIGSTTYYGWISRPVKSGGVVRGFYFWTDMDFTSLALAQADGNQDGDSNVADNRGFLLVVDQAWFNSLGWKNQAANLKNVGSSSDRVDSALNTLVGAEVAPVAVADIANGEPGTTGGAAVEAGTGTPGSAAVGNVLSNDTSGNSKVVKAVGTGGADQAVAASTTSLAGGTVVVGRFGTLTLGADGSYRYVVNDANPQVDALRSTSDTLVDTFTYSMADASGKTATTTLSVTIRGANDAPVANNDYNTAKESIAGSGQYGASDTSGSQAIGNVLSNDTDVDRYGETKSVVDLNISGSAVGSTAATQTILSFATLPSNVSAGYYVFSNNIALRDANGVQITVSSIDSVAKTFTLSGKVATPSLAENQSQVLGFANNASGSAAYKEATISSSTTSAGPTVSIATFQGNIAVGMTVNGTGLATAPTVTSINYNASGNIVSVVLSQSVAITNQALTFGSSQSAGTTLVGQYGSLLLNADGSYTYTPIANNPALSAGQSAVERFQYTMRDAGGATSSASLYITVLGSGTNDPNAVADTALATERGGIADSALGVDPSGNLLGNDGANGGTNQVVSARASSSSASTAVSSNTQIIGLYGKLTLNANGLYTYEVDNSNPTVQALRDANTTLTDTFIYTIENGLSANGVRLQDSATLTITIRGANDAPVATDTSATAIEAGGVNNALAGFNPSGNVLAAVSDLDDAQSELRVTAVRLGGVEGAGSTGVVGSSLTGLYGSLTLTANGHWTYVVDNSNPAVQALNPGDTLLERFNYTVTDRNGTGLSDIAVLSITIKGAADTVAVNSVFVNEASPYAVFTVSGSAGVAVTLALSDSGLPTSDTLATLTGANADISGAMEYFNGAAWVSYTPGASVLIPSGDKLLVRVAVNQDNVHEGNESFTLIATTGGGDNVIGIGTINDEGEGDVYLGGNTSGTPDAPGSGGYPSLDDDRPTLSVANVSITEGSYAEFIVSVDKAATTAISFSPVLASGTASVGVDTGTTEQLERFDGNGWVVVTGPVSIAPGELSVRLRVATLDDSFVEQTETFSLLTGSVSGTVTNLAGAEGIATILDNDIAAPSNRAPVAADDSLTATEDTPATYTAVQLLGNDSDPDHDSLSIASVTSGIGGSVVLNQDGSLTFTPDANFNGVATFTYTVTDGNLVSNTATVSITVAAVNDPAVIGGVDTGSVTEDFNVTQGNLTYSGTLTVADPDAGEAGFQPTVTAPAGTLGTLTITTTGTWTYSVPNSAVQYLKSGETKVETFTVSTVDGTQQTVSVTIHGVSDIAVIGGNAAGAMTEDLNVNGQGNLTTNGALTVSDPDAGEAGFQPTVTAPAGTLGTLTIAPNGTWTYSVPNSAVQYLKSGETKVETFTVSTVDGTQQTVTVTISGVNDAAVFAPTGQQGYVQEDTLLTSEGQLSVTDADLDEAVFVAQSSTRGHYGDFSVDVGGSWRYVLDNANPVVQELATADSRNDTFTVTTRDGSTTAVIITVRGLDEPLLTTPPLPLPQPVPAPMPEPQPAPQPQPAPPQPAPRPEPVPEPVPPAPQPQLVPPAAVTPPQPDAPLPVPPPLAPESVAPPAPPVPFDTTVAPANTLAAPAAVAAPLIAALQSRDLDLAMNSRSSFSDVYTQRAGFRILVIEAPQPRLSQYHGVADQYADAGIQTSFSVPYDAFAHTDPNERILLSATQANGQPLPAWVRFDPQSGKFELKSPANYRGEITIKVVARDSQGREASSLFRFNVGDRKTSDASDASDASGRTTLSDQLRQAVGQRPVKALERAMSSTGSEHAQTERGSRDVRPGNKAG</sequence>
<dbReference type="EMBL" id="RFFM01000004">
    <property type="protein sequence ID" value="RMH88892.1"/>
    <property type="molecule type" value="Genomic_DNA"/>
</dbReference>
<feature type="region of interest" description="Disordered" evidence="1">
    <location>
        <begin position="2037"/>
        <end position="2098"/>
    </location>
</feature>
<evidence type="ECO:0000313" key="4">
    <source>
        <dbReference type="Proteomes" id="UP000269774"/>
    </source>
</evidence>
<dbReference type="Gene3D" id="2.60.40.2810">
    <property type="match status" value="1"/>
</dbReference>
<gene>
    <name evidence="3" type="ORF">EA797_16755</name>
</gene>
<dbReference type="GO" id="GO:0005509">
    <property type="term" value="F:calcium ion binding"/>
    <property type="evidence" value="ECO:0007669"/>
    <property type="project" value="InterPro"/>
</dbReference>
<reference evidence="3 4" key="1">
    <citation type="submission" date="2018-10" db="EMBL/GenBank/DDBJ databases">
        <title>Pseudomonas zhaodongensis NEAU-ST5-21(T) genome.</title>
        <authorList>
            <person name="Peng J."/>
            <person name="Liu Z.-P."/>
        </authorList>
    </citation>
    <scope>NUCLEOTIDE SEQUENCE [LARGE SCALE GENOMIC DNA]</scope>
    <source>
        <strain evidence="3 4">NEAU-ST5-21</strain>
    </source>
</reference>
<proteinExistence type="predicted"/>
<dbReference type="InterPro" id="IPR038081">
    <property type="entry name" value="CalX-like_sf"/>
</dbReference>
<keyword evidence="4" id="KW-1185">Reference proteome</keyword>
<feature type="region of interest" description="Disordered" evidence="1">
    <location>
        <begin position="66"/>
        <end position="87"/>
    </location>
</feature>
<dbReference type="Pfam" id="PF17892">
    <property type="entry name" value="Cadherin_5"/>
    <property type="match status" value="1"/>
</dbReference>
<feature type="region of interest" description="Disordered" evidence="1">
    <location>
        <begin position="35"/>
        <end position="54"/>
    </location>
</feature>
<dbReference type="PANTHER" id="PTHR24216:SF65">
    <property type="entry name" value="PAXILLIN-LIKE PROTEIN 1"/>
    <property type="match status" value="1"/>
</dbReference>
<dbReference type="Proteomes" id="UP000269774">
    <property type="component" value="Unassembled WGS sequence"/>
</dbReference>
<dbReference type="InterPro" id="IPR040853">
    <property type="entry name" value="RapA2_cadherin-like"/>
</dbReference>
<feature type="domain" description="Dystroglycan-type cadherin-like" evidence="2">
    <location>
        <begin position="1941"/>
        <end position="2041"/>
    </location>
</feature>
<dbReference type="Gene3D" id="2.60.40.10">
    <property type="entry name" value="Immunoglobulins"/>
    <property type="match status" value="5"/>
</dbReference>
<dbReference type="PANTHER" id="PTHR24216">
    <property type="entry name" value="PAXILLIN-RELATED"/>
    <property type="match status" value="1"/>
</dbReference>
<dbReference type="InterPro" id="IPR015919">
    <property type="entry name" value="Cadherin-like_sf"/>
</dbReference>
<evidence type="ECO:0000313" key="3">
    <source>
        <dbReference type="EMBL" id="RMH88892.1"/>
    </source>
</evidence>
<dbReference type="Gene3D" id="2.60.40.2030">
    <property type="match status" value="1"/>
</dbReference>
<dbReference type="InterPro" id="IPR010221">
    <property type="entry name" value="VCBS_dom"/>
</dbReference>
<dbReference type="Pfam" id="PF17803">
    <property type="entry name" value="Cadherin_4"/>
    <property type="match status" value="4"/>
</dbReference>
<dbReference type="RefSeq" id="WP_122167240.1">
    <property type="nucleotide sequence ID" value="NZ_JAMOIB010000006.1"/>
</dbReference>
<dbReference type="Pfam" id="PF17963">
    <property type="entry name" value="Big_9"/>
    <property type="match status" value="1"/>
</dbReference>
<evidence type="ECO:0000256" key="1">
    <source>
        <dbReference type="SAM" id="MobiDB-lite"/>
    </source>
</evidence>
<name>A0A3M2HPQ4_9GAMM</name>
<comment type="caution">
    <text evidence="3">The sequence shown here is derived from an EMBL/GenBank/DDBJ whole genome shotgun (WGS) entry which is preliminary data.</text>
</comment>
<feature type="region of interest" description="Disordered" evidence="1">
    <location>
        <begin position="1792"/>
        <end position="1876"/>
    </location>
</feature>
<dbReference type="InterPro" id="IPR041690">
    <property type="entry name" value="Cadherin_5"/>
</dbReference>
<feature type="region of interest" description="Disordered" evidence="1">
    <location>
        <begin position="1229"/>
        <end position="1248"/>
    </location>
</feature>
<dbReference type="InterPro" id="IPR013783">
    <property type="entry name" value="Ig-like_fold"/>
</dbReference>
<dbReference type="NCBIfam" id="NF012211">
    <property type="entry name" value="tand_rpt_95"/>
    <property type="match status" value="1"/>
</dbReference>
<dbReference type="InterPro" id="IPR006644">
    <property type="entry name" value="Cadg"/>
</dbReference>
<dbReference type="OrthoDB" id="9813456at2"/>
<dbReference type="PRINTS" id="PR01217">
    <property type="entry name" value="PRICHEXTENSN"/>
</dbReference>
<protein>
    <submittedName>
        <fullName evidence="3">Tandem-95 repeat protein</fullName>
    </submittedName>
</protein>
<dbReference type="SUPFAM" id="SSF49313">
    <property type="entry name" value="Cadherin-like"/>
    <property type="match status" value="1"/>
</dbReference>
<dbReference type="SUPFAM" id="SSF141072">
    <property type="entry name" value="CalX-like"/>
    <property type="match status" value="1"/>
</dbReference>
<dbReference type="NCBIfam" id="TIGR01965">
    <property type="entry name" value="VCBS_repeat"/>
    <property type="match status" value="8"/>
</dbReference>
<dbReference type="SMART" id="SM00736">
    <property type="entry name" value="CADG"/>
    <property type="match status" value="1"/>
</dbReference>
<accession>A0A3M2HPQ4</accession>
<feature type="compositionally biased region" description="Pro residues" evidence="1">
    <location>
        <begin position="1795"/>
        <end position="1876"/>
    </location>
</feature>
<feature type="compositionally biased region" description="Low complexity" evidence="1">
    <location>
        <begin position="66"/>
        <end position="77"/>
    </location>
</feature>
<organism evidence="3 4">
    <name type="scientific">Stutzerimonas zhaodongensis</name>
    <dbReference type="NCBI Taxonomy" id="1176257"/>
    <lineage>
        <taxon>Bacteria</taxon>
        <taxon>Pseudomonadati</taxon>
        <taxon>Pseudomonadota</taxon>
        <taxon>Gammaproteobacteria</taxon>
        <taxon>Pseudomonadales</taxon>
        <taxon>Pseudomonadaceae</taxon>
        <taxon>Stutzerimonas</taxon>
    </lineage>
</organism>
<evidence type="ECO:0000259" key="2">
    <source>
        <dbReference type="SMART" id="SM00736"/>
    </source>
</evidence>